<evidence type="ECO:0000256" key="1">
    <source>
        <dbReference type="SAM" id="MobiDB-lite"/>
    </source>
</evidence>
<reference evidence="2" key="1">
    <citation type="submission" date="2021-06" db="EMBL/GenBank/DDBJ databases">
        <authorList>
            <person name="Kallberg Y."/>
            <person name="Tangrot J."/>
            <person name="Rosling A."/>
        </authorList>
    </citation>
    <scope>NUCLEOTIDE SEQUENCE</scope>
    <source>
        <strain evidence="2">IN212</strain>
    </source>
</reference>
<dbReference type="EMBL" id="CAJVPZ010067224">
    <property type="protein sequence ID" value="CAG8796895.1"/>
    <property type="molecule type" value="Genomic_DNA"/>
</dbReference>
<proteinExistence type="predicted"/>
<accession>A0A9N9JTS7</accession>
<organism evidence="2 3">
    <name type="scientific">Racocetra fulgida</name>
    <dbReference type="NCBI Taxonomy" id="60492"/>
    <lineage>
        <taxon>Eukaryota</taxon>
        <taxon>Fungi</taxon>
        <taxon>Fungi incertae sedis</taxon>
        <taxon>Mucoromycota</taxon>
        <taxon>Glomeromycotina</taxon>
        <taxon>Glomeromycetes</taxon>
        <taxon>Diversisporales</taxon>
        <taxon>Gigasporaceae</taxon>
        <taxon>Racocetra</taxon>
    </lineage>
</organism>
<name>A0A9N9JTS7_9GLOM</name>
<dbReference type="Proteomes" id="UP000789396">
    <property type="component" value="Unassembled WGS sequence"/>
</dbReference>
<feature type="non-terminal residue" evidence="2">
    <location>
        <position position="56"/>
    </location>
</feature>
<keyword evidence="3" id="KW-1185">Reference proteome</keyword>
<feature type="compositionally biased region" description="Low complexity" evidence="1">
    <location>
        <begin position="29"/>
        <end position="44"/>
    </location>
</feature>
<evidence type="ECO:0000313" key="2">
    <source>
        <dbReference type="EMBL" id="CAG8796895.1"/>
    </source>
</evidence>
<dbReference type="AlphaFoldDB" id="A0A9N9JTS7"/>
<feature type="region of interest" description="Disordered" evidence="1">
    <location>
        <begin position="1"/>
        <end position="56"/>
    </location>
</feature>
<comment type="caution">
    <text evidence="2">The sequence shown here is derived from an EMBL/GenBank/DDBJ whole genome shotgun (WGS) entry which is preliminary data.</text>
</comment>
<gene>
    <name evidence="2" type="ORF">RFULGI_LOCUS17322</name>
</gene>
<evidence type="ECO:0000313" key="3">
    <source>
        <dbReference type="Proteomes" id="UP000789396"/>
    </source>
</evidence>
<protein>
    <submittedName>
        <fullName evidence="2">3009_t:CDS:1</fullName>
    </submittedName>
</protein>
<sequence>QESDRLDAGNNYAIGNTKLEESDSEPETSDSSKPQSQTSSTSQTMEMDSMLAEIDA</sequence>
<feature type="non-terminal residue" evidence="2">
    <location>
        <position position="1"/>
    </location>
</feature>